<dbReference type="EMBL" id="BAFN01000001">
    <property type="protein sequence ID" value="GAN33285.1"/>
    <property type="molecule type" value="Genomic_DNA"/>
</dbReference>
<comment type="caution">
    <text evidence="2">The sequence shown here is derived from an EMBL/GenBank/DDBJ whole genome shotgun (WGS) entry which is preliminary data.</text>
</comment>
<evidence type="ECO:0008006" key="4">
    <source>
        <dbReference type="Google" id="ProtNLM"/>
    </source>
</evidence>
<sequence length="523" mass="57453">MAEIKQANRQAIIDYMARDYDSLLRSMRALIPDKLPEWTEYESEADFGNVLLQLFAHMGDILSYYQDRVANESFLGTAQTRRSIIHHLRLIGYKLSTAVPASTKLKITLTVPDTNNDIITINKGNAFATKSQKDKPSVRFEYTGDQPLSIDFSAVPIVANKKHFEGMIPVEEGRLVKDEILGTSDGAKNQKFLLAHPGLILRSLGLGQAVNKDIILLTELGGTTEEWTLQESLAFSREGQKDFIIEIDEEDRATVIFGDGVFGAIPPGGAVIKVTYRAGGGLHGNVAANTIQTIVNTPQLALLGAKVTNPEPATGGADRETIEHAVMHAPSVFRSLRRAVTAEDYKALALDFKGVGKVRAEPTNWNTVTLSIAPEGGGQVSDVLKANLLAYFEDKRPLSTIIEIEDVDYVKIYVTAEIGVQSYYSREDVKEKIKGAAGRLLAFDNVDFAQIIYLSKFYEAIEAIDGVEYVTITEFRRKPPPIRPDDPGKIQLGSNEIPRIPDDPEDGPEYVGGIKVMIKEGGS</sequence>
<evidence type="ECO:0000256" key="1">
    <source>
        <dbReference type="SAM" id="MobiDB-lite"/>
    </source>
</evidence>
<dbReference type="RefSeq" id="WP_052563350.1">
    <property type="nucleotide sequence ID" value="NZ_BAFN01000001.1"/>
</dbReference>
<organism evidence="2 3">
    <name type="scientific">Candidatus Brocadia sinica JPN1</name>
    <dbReference type="NCBI Taxonomy" id="1197129"/>
    <lineage>
        <taxon>Bacteria</taxon>
        <taxon>Pseudomonadati</taxon>
        <taxon>Planctomycetota</taxon>
        <taxon>Candidatus Brocadiia</taxon>
        <taxon>Candidatus Brocadiales</taxon>
        <taxon>Candidatus Brocadiaceae</taxon>
        <taxon>Candidatus Brocadia</taxon>
    </lineage>
</organism>
<feature type="region of interest" description="Disordered" evidence="1">
    <location>
        <begin position="478"/>
        <end position="508"/>
    </location>
</feature>
<reference evidence="3" key="1">
    <citation type="journal article" date="2015" name="Genome Announc.">
        <title>Draft Genome Sequence of an Anaerobic Ammonium-Oxidizing Bacterium, "Candidatus Brocadia sinica".</title>
        <authorList>
            <person name="Oshiki M."/>
            <person name="Shinyako-Hata K."/>
            <person name="Satoh H."/>
            <person name="Okabe S."/>
        </authorList>
    </citation>
    <scope>NUCLEOTIDE SEQUENCE [LARGE SCALE GENOMIC DNA]</scope>
    <source>
        <strain evidence="3">JPN1</strain>
    </source>
</reference>
<gene>
    <name evidence="2" type="ORF">BROSI_A1802</name>
</gene>
<evidence type="ECO:0000313" key="2">
    <source>
        <dbReference type="EMBL" id="GAN33285.1"/>
    </source>
</evidence>
<evidence type="ECO:0000313" key="3">
    <source>
        <dbReference type="Proteomes" id="UP000032309"/>
    </source>
</evidence>
<keyword evidence="3" id="KW-1185">Reference proteome</keyword>
<dbReference type="Proteomes" id="UP000032309">
    <property type="component" value="Unassembled WGS sequence"/>
</dbReference>
<protein>
    <recommendedName>
        <fullName evidence="4">Baseplate protein J-like domain-containing protein</fullName>
    </recommendedName>
</protein>
<name>A0ABQ0JX56_9BACT</name>
<accession>A0ABQ0JX56</accession>
<proteinExistence type="predicted"/>